<gene>
    <name evidence="1" type="ORF">HHI36_005210</name>
</gene>
<dbReference type="Gene3D" id="3.10.129.10">
    <property type="entry name" value="Hotdog Thioesterase"/>
    <property type="match status" value="1"/>
</dbReference>
<proteinExistence type="predicted"/>
<dbReference type="Proteomes" id="UP001516400">
    <property type="component" value="Unassembled WGS sequence"/>
</dbReference>
<protein>
    <recommendedName>
        <fullName evidence="3">MaoC-like domain-containing protein</fullName>
    </recommendedName>
</protein>
<evidence type="ECO:0000313" key="2">
    <source>
        <dbReference type="Proteomes" id="UP001516400"/>
    </source>
</evidence>
<dbReference type="PANTHER" id="PTHR43437">
    <property type="entry name" value="HYDROXYACYL-THIOESTER DEHYDRATASE TYPE 2, MITOCHONDRIAL-RELATED"/>
    <property type="match status" value="1"/>
</dbReference>
<accession>A0ABD2NTE3</accession>
<dbReference type="InterPro" id="IPR029069">
    <property type="entry name" value="HotDog_dom_sf"/>
</dbReference>
<sequence length="150" mass="16861">MGRPWNKINPNIFRDVVHRYLSDRTCKTFKVGDKISRTRRITSKDIEEFSRFSGDNNSIHSISGSNTAIVHGAFLNALVSGVIGTDIPGHGTLVLKQTLNFPNKCFCDDIVTTTVEILQYRKIIEVGFKCVVENEDKIVLYGNAKLMVNK</sequence>
<evidence type="ECO:0008006" key="3">
    <source>
        <dbReference type="Google" id="ProtNLM"/>
    </source>
</evidence>
<reference evidence="1 2" key="1">
    <citation type="journal article" date="2021" name="BMC Biol.">
        <title>Horizontally acquired antibacterial genes associated with adaptive radiation of ladybird beetles.</title>
        <authorList>
            <person name="Li H.S."/>
            <person name="Tang X.F."/>
            <person name="Huang Y.H."/>
            <person name="Xu Z.Y."/>
            <person name="Chen M.L."/>
            <person name="Du X.Y."/>
            <person name="Qiu B.Y."/>
            <person name="Chen P.T."/>
            <person name="Zhang W."/>
            <person name="Slipinski A."/>
            <person name="Escalona H.E."/>
            <person name="Waterhouse R.M."/>
            <person name="Zwick A."/>
            <person name="Pang H."/>
        </authorList>
    </citation>
    <scope>NUCLEOTIDE SEQUENCE [LARGE SCALE GENOMIC DNA]</scope>
    <source>
        <strain evidence="1">SYSU2018</strain>
    </source>
</reference>
<keyword evidence="2" id="KW-1185">Reference proteome</keyword>
<comment type="caution">
    <text evidence="1">The sequence shown here is derived from an EMBL/GenBank/DDBJ whole genome shotgun (WGS) entry which is preliminary data.</text>
</comment>
<dbReference type="GO" id="GO:0016836">
    <property type="term" value="F:hydro-lyase activity"/>
    <property type="evidence" value="ECO:0007669"/>
    <property type="project" value="UniProtKB-ARBA"/>
</dbReference>
<dbReference type="PANTHER" id="PTHR43437:SF3">
    <property type="entry name" value="HYDROXYACYL-THIOESTER DEHYDRATASE TYPE 2, MITOCHONDRIAL"/>
    <property type="match status" value="1"/>
</dbReference>
<dbReference type="EMBL" id="JABFTP020000144">
    <property type="protein sequence ID" value="KAL3282007.1"/>
    <property type="molecule type" value="Genomic_DNA"/>
</dbReference>
<organism evidence="1 2">
    <name type="scientific">Cryptolaemus montrouzieri</name>
    <dbReference type="NCBI Taxonomy" id="559131"/>
    <lineage>
        <taxon>Eukaryota</taxon>
        <taxon>Metazoa</taxon>
        <taxon>Ecdysozoa</taxon>
        <taxon>Arthropoda</taxon>
        <taxon>Hexapoda</taxon>
        <taxon>Insecta</taxon>
        <taxon>Pterygota</taxon>
        <taxon>Neoptera</taxon>
        <taxon>Endopterygota</taxon>
        <taxon>Coleoptera</taxon>
        <taxon>Polyphaga</taxon>
        <taxon>Cucujiformia</taxon>
        <taxon>Coccinelloidea</taxon>
        <taxon>Coccinellidae</taxon>
        <taxon>Scymninae</taxon>
        <taxon>Scymnini</taxon>
        <taxon>Cryptolaemus</taxon>
    </lineage>
</organism>
<dbReference type="InterPro" id="IPR050965">
    <property type="entry name" value="UPF0336/Enoyl-CoA_hydratase"/>
</dbReference>
<dbReference type="SUPFAM" id="SSF54637">
    <property type="entry name" value="Thioesterase/thiol ester dehydrase-isomerase"/>
    <property type="match status" value="1"/>
</dbReference>
<dbReference type="CDD" id="cd03449">
    <property type="entry name" value="R_hydratase"/>
    <property type="match status" value="1"/>
</dbReference>
<dbReference type="AlphaFoldDB" id="A0ABD2NTE3"/>
<evidence type="ECO:0000313" key="1">
    <source>
        <dbReference type="EMBL" id="KAL3282007.1"/>
    </source>
</evidence>
<name>A0ABD2NTE3_9CUCU</name>